<evidence type="ECO:0000313" key="2">
    <source>
        <dbReference type="Proteomes" id="UP000314294"/>
    </source>
</evidence>
<sequence>MAWTGEDIGGKAEEEEEGLALGFPAKALERGAWGHGLPAAVVLSGVVEEEHREEETAEDGMVADVVGGGGGLLMG</sequence>
<reference evidence="1 2" key="1">
    <citation type="submission" date="2019-03" db="EMBL/GenBank/DDBJ databases">
        <title>First draft genome of Liparis tanakae, snailfish: a comprehensive survey of snailfish specific genes.</title>
        <authorList>
            <person name="Kim W."/>
            <person name="Song I."/>
            <person name="Jeong J.-H."/>
            <person name="Kim D."/>
            <person name="Kim S."/>
            <person name="Ryu S."/>
            <person name="Song J.Y."/>
            <person name="Lee S.K."/>
        </authorList>
    </citation>
    <scope>NUCLEOTIDE SEQUENCE [LARGE SCALE GENOMIC DNA]</scope>
    <source>
        <tissue evidence="1">Muscle</tissue>
    </source>
</reference>
<dbReference type="AlphaFoldDB" id="A0A4Z2JBG7"/>
<name>A0A4Z2JBG7_9TELE</name>
<keyword evidence="2" id="KW-1185">Reference proteome</keyword>
<accession>A0A4Z2JBG7</accession>
<organism evidence="1 2">
    <name type="scientific">Liparis tanakae</name>
    <name type="common">Tanaka's snailfish</name>
    <dbReference type="NCBI Taxonomy" id="230148"/>
    <lineage>
        <taxon>Eukaryota</taxon>
        <taxon>Metazoa</taxon>
        <taxon>Chordata</taxon>
        <taxon>Craniata</taxon>
        <taxon>Vertebrata</taxon>
        <taxon>Euteleostomi</taxon>
        <taxon>Actinopterygii</taxon>
        <taxon>Neopterygii</taxon>
        <taxon>Teleostei</taxon>
        <taxon>Neoteleostei</taxon>
        <taxon>Acanthomorphata</taxon>
        <taxon>Eupercaria</taxon>
        <taxon>Perciformes</taxon>
        <taxon>Cottioidei</taxon>
        <taxon>Cottales</taxon>
        <taxon>Liparidae</taxon>
        <taxon>Liparis</taxon>
    </lineage>
</organism>
<dbReference type="EMBL" id="SRLO01000010">
    <property type="protein sequence ID" value="TNN87569.1"/>
    <property type="molecule type" value="Genomic_DNA"/>
</dbReference>
<comment type="caution">
    <text evidence="1">The sequence shown here is derived from an EMBL/GenBank/DDBJ whole genome shotgun (WGS) entry which is preliminary data.</text>
</comment>
<gene>
    <name evidence="1" type="ORF">EYF80_002286</name>
</gene>
<protein>
    <submittedName>
        <fullName evidence="1">Uncharacterized protein</fullName>
    </submittedName>
</protein>
<dbReference type="Proteomes" id="UP000314294">
    <property type="component" value="Unassembled WGS sequence"/>
</dbReference>
<evidence type="ECO:0000313" key="1">
    <source>
        <dbReference type="EMBL" id="TNN87569.1"/>
    </source>
</evidence>
<proteinExistence type="predicted"/>